<dbReference type="Pfam" id="PF00072">
    <property type="entry name" value="Response_reg"/>
    <property type="match status" value="1"/>
</dbReference>
<evidence type="ECO:0000313" key="6">
    <source>
        <dbReference type="EMBL" id="NGM48332.1"/>
    </source>
</evidence>
<keyword evidence="2" id="KW-0238">DNA-binding</keyword>
<dbReference type="SMART" id="SM00448">
    <property type="entry name" value="REC"/>
    <property type="match status" value="1"/>
</dbReference>
<dbReference type="PANTHER" id="PTHR43214">
    <property type="entry name" value="TWO-COMPONENT RESPONSE REGULATOR"/>
    <property type="match status" value="1"/>
</dbReference>
<proteinExistence type="predicted"/>
<reference evidence="6" key="1">
    <citation type="submission" date="2020-02" db="EMBL/GenBank/DDBJ databases">
        <authorList>
            <person name="Gao J."/>
            <person name="Sun J."/>
        </authorList>
    </citation>
    <scope>NUCLEOTIDE SEQUENCE</scope>
    <source>
        <strain evidence="6">602-2</strain>
    </source>
</reference>
<name>A0A6G4QS35_9CAUL</name>
<dbReference type="CDD" id="cd06170">
    <property type="entry name" value="LuxR_C_like"/>
    <property type="match status" value="1"/>
</dbReference>
<evidence type="ECO:0000259" key="4">
    <source>
        <dbReference type="PROSITE" id="PS50043"/>
    </source>
</evidence>
<dbReference type="PROSITE" id="PS00622">
    <property type="entry name" value="HTH_LUXR_1"/>
    <property type="match status" value="1"/>
</dbReference>
<evidence type="ECO:0000256" key="2">
    <source>
        <dbReference type="ARBA" id="ARBA00023125"/>
    </source>
</evidence>
<dbReference type="InterPro" id="IPR000792">
    <property type="entry name" value="Tscrpt_reg_LuxR_C"/>
</dbReference>
<dbReference type="InterPro" id="IPR001789">
    <property type="entry name" value="Sig_transdc_resp-reg_receiver"/>
</dbReference>
<feature type="modified residue" description="4-aspartylphosphate" evidence="3">
    <location>
        <position position="58"/>
    </location>
</feature>
<dbReference type="RefSeq" id="WP_165255542.1">
    <property type="nucleotide sequence ID" value="NZ_JAAKGT010000001.1"/>
</dbReference>
<protein>
    <submittedName>
        <fullName evidence="6">Response regulator transcription factor</fullName>
    </submittedName>
</protein>
<dbReference type="SUPFAM" id="SSF52172">
    <property type="entry name" value="CheY-like"/>
    <property type="match status" value="1"/>
</dbReference>
<dbReference type="InterPro" id="IPR011006">
    <property type="entry name" value="CheY-like_superfamily"/>
</dbReference>
<dbReference type="PROSITE" id="PS50110">
    <property type="entry name" value="RESPONSE_REGULATORY"/>
    <property type="match status" value="1"/>
</dbReference>
<evidence type="ECO:0000259" key="5">
    <source>
        <dbReference type="PROSITE" id="PS50110"/>
    </source>
</evidence>
<dbReference type="GO" id="GO:0006355">
    <property type="term" value="P:regulation of DNA-templated transcription"/>
    <property type="evidence" value="ECO:0007669"/>
    <property type="project" value="InterPro"/>
</dbReference>
<feature type="domain" description="HTH luxR-type" evidence="4">
    <location>
        <begin position="139"/>
        <end position="204"/>
    </location>
</feature>
<dbReference type="GO" id="GO:0003677">
    <property type="term" value="F:DNA binding"/>
    <property type="evidence" value="ECO:0007669"/>
    <property type="project" value="UniProtKB-KW"/>
</dbReference>
<dbReference type="Pfam" id="PF00196">
    <property type="entry name" value="GerE"/>
    <property type="match status" value="1"/>
</dbReference>
<dbReference type="InterPro" id="IPR016032">
    <property type="entry name" value="Sig_transdc_resp-reg_C-effctor"/>
</dbReference>
<gene>
    <name evidence="6" type="ORF">G5B46_01800</name>
</gene>
<dbReference type="GO" id="GO:0000160">
    <property type="term" value="P:phosphorelay signal transduction system"/>
    <property type="evidence" value="ECO:0007669"/>
    <property type="project" value="InterPro"/>
</dbReference>
<evidence type="ECO:0000256" key="1">
    <source>
        <dbReference type="ARBA" id="ARBA00022553"/>
    </source>
</evidence>
<comment type="caution">
    <text evidence="6">The sequence shown here is derived from an EMBL/GenBank/DDBJ whole genome shotgun (WGS) entry which is preliminary data.</text>
</comment>
<dbReference type="EMBL" id="JAAKGT010000001">
    <property type="protein sequence ID" value="NGM48332.1"/>
    <property type="molecule type" value="Genomic_DNA"/>
</dbReference>
<accession>A0A6G4QS35</accession>
<evidence type="ECO:0000256" key="3">
    <source>
        <dbReference type="PROSITE-ProRule" id="PRU00169"/>
    </source>
</evidence>
<dbReference type="PROSITE" id="PS50043">
    <property type="entry name" value="HTH_LUXR_2"/>
    <property type="match status" value="1"/>
</dbReference>
<organism evidence="6">
    <name type="scientific">Caulobacter sp. 602-2</name>
    <dbReference type="NCBI Taxonomy" id="2710887"/>
    <lineage>
        <taxon>Bacteria</taxon>
        <taxon>Pseudomonadati</taxon>
        <taxon>Pseudomonadota</taxon>
        <taxon>Alphaproteobacteria</taxon>
        <taxon>Caulobacterales</taxon>
        <taxon>Caulobacteraceae</taxon>
        <taxon>Caulobacter</taxon>
    </lineage>
</organism>
<dbReference type="AlphaFoldDB" id="A0A6G4QS35"/>
<dbReference type="SUPFAM" id="SSF46894">
    <property type="entry name" value="C-terminal effector domain of the bipartite response regulators"/>
    <property type="match status" value="1"/>
</dbReference>
<dbReference type="CDD" id="cd17535">
    <property type="entry name" value="REC_NarL-like"/>
    <property type="match status" value="1"/>
</dbReference>
<dbReference type="PANTHER" id="PTHR43214:SF43">
    <property type="entry name" value="TWO-COMPONENT RESPONSE REGULATOR"/>
    <property type="match status" value="1"/>
</dbReference>
<keyword evidence="1 3" id="KW-0597">Phosphoprotein</keyword>
<sequence>MTSRPIRVLTVDDHAVFREGVAALVGPQEDMMIVGECENGRQAVDAFRQLRPDVILMDLQMPIMNGLDAIVAIRETASDARIVVLTTYQGDAQAVRALKAGASGYLLKSSLRHELLDTIRLVHAGRRFVLPEVAQEIAVHAAEEPLSAREIEVLECMAAGGANKTIAYRLSLSEETVKAHIRSIFSKLDVNDRTQAVTTALRRGIIAL</sequence>
<dbReference type="InterPro" id="IPR039420">
    <property type="entry name" value="WalR-like"/>
</dbReference>
<dbReference type="Gene3D" id="3.40.50.2300">
    <property type="match status" value="1"/>
</dbReference>
<dbReference type="SMART" id="SM00421">
    <property type="entry name" value="HTH_LUXR"/>
    <property type="match status" value="1"/>
</dbReference>
<feature type="domain" description="Response regulatory" evidence="5">
    <location>
        <begin position="7"/>
        <end position="123"/>
    </location>
</feature>
<dbReference type="InterPro" id="IPR058245">
    <property type="entry name" value="NreC/VraR/RcsB-like_REC"/>
</dbReference>
<dbReference type="PRINTS" id="PR00038">
    <property type="entry name" value="HTHLUXR"/>
</dbReference>